<evidence type="ECO:0000259" key="1">
    <source>
        <dbReference type="Pfam" id="PF09992"/>
    </source>
</evidence>
<gene>
    <name evidence="2" type="ORF">GS601_00960</name>
</gene>
<organism evidence="2 3">
    <name type="scientific">Myxacorys almedinensis A</name>
    <dbReference type="NCBI Taxonomy" id="2690445"/>
    <lineage>
        <taxon>Bacteria</taxon>
        <taxon>Bacillati</taxon>
        <taxon>Cyanobacteriota</taxon>
        <taxon>Cyanophyceae</taxon>
        <taxon>Leptolyngbyales</taxon>
        <taxon>Leptolyngbyaceae</taxon>
        <taxon>Myxacorys</taxon>
        <taxon>Myxacorys almedinensis</taxon>
    </lineage>
</organism>
<keyword evidence="2" id="KW-0378">Hydrolase</keyword>
<name>A0A8J7YWF5_9CYAN</name>
<accession>A0A8J7YWF5</accession>
<dbReference type="Proteomes" id="UP000646053">
    <property type="component" value="Unassembled WGS sequence"/>
</dbReference>
<protein>
    <submittedName>
        <fullName evidence="2">Phosphodiester glycosidase family protein</fullName>
    </submittedName>
</protein>
<dbReference type="InterPro" id="IPR018711">
    <property type="entry name" value="NAGPA"/>
</dbReference>
<evidence type="ECO:0000313" key="3">
    <source>
        <dbReference type="Proteomes" id="UP000646053"/>
    </source>
</evidence>
<dbReference type="EMBL" id="WVIE01000001">
    <property type="protein sequence ID" value="NDJ15869.1"/>
    <property type="molecule type" value="Genomic_DNA"/>
</dbReference>
<keyword evidence="2" id="KW-0326">Glycosidase</keyword>
<sequence length="288" mass="31001">MVRAWLPSVAFLSRSVEIQTPVVPVKPPQYRLYKLPQSDVYTLTIAAASPSKIQVFVSKSTQTVGEFAEQSGAIAVINAGFFDPVNQKSTSYITIDGTLMADPRQNERLTQNPKLQPYLNQIFNRTEFQRYQCGQSVRYAIRARRSSGGLSPSLNPMPSACQLVDAVGGGPRLLPTLTASDEGFVDAATGRDAIAINQPNARSAVGITHDGSIIFVMAAQKPDAPKTSGLSLAQLADFMKEQGTVQAMNLDGGSSSALVYQGNAYYGKVNENGNPIKRPVKSVLMVTN</sequence>
<dbReference type="AlphaFoldDB" id="A0A8J7YWF5"/>
<reference evidence="2" key="1">
    <citation type="submission" date="2019-12" db="EMBL/GenBank/DDBJ databases">
        <title>High-Quality draft genome sequences of three cyanobacteria isolated from the limestone walls of the Old Cathedral of Coimbra.</title>
        <authorList>
            <person name="Tiago I."/>
            <person name="Soares F."/>
            <person name="Portugal A."/>
        </authorList>
    </citation>
    <scope>NUCLEOTIDE SEQUENCE</scope>
    <source>
        <strain evidence="2">A</strain>
    </source>
</reference>
<evidence type="ECO:0000313" key="2">
    <source>
        <dbReference type="EMBL" id="NDJ15869.1"/>
    </source>
</evidence>
<keyword evidence="3" id="KW-1185">Reference proteome</keyword>
<proteinExistence type="predicted"/>
<dbReference type="PANTHER" id="PTHR40446">
    <property type="entry name" value="N-ACETYLGLUCOSAMINE-1-PHOSPHODIESTER ALPHA-N-ACETYLGLUCOSAMINIDASE"/>
    <property type="match status" value="1"/>
</dbReference>
<feature type="domain" description="Phosphodiester glycosidase" evidence="1">
    <location>
        <begin position="72"/>
        <end position="287"/>
    </location>
</feature>
<dbReference type="PANTHER" id="PTHR40446:SF2">
    <property type="entry name" value="N-ACETYLGLUCOSAMINE-1-PHOSPHODIESTER ALPHA-N-ACETYLGLUCOSAMINIDASE"/>
    <property type="match status" value="1"/>
</dbReference>
<comment type="caution">
    <text evidence="2">The sequence shown here is derived from an EMBL/GenBank/DDBJ whole genome shotgun (WGS) entry which is preliminary data.</text>
</comment>
<dbReference type="Pfam" id="PF09992">
    <property type="entry name" value="NAGPA"/>
    <property type="match status" value="1"/>
</dbReference>
<dbReference type="GO" id="GO:0016798">
    <property type="term" value="F:hydrolase activity, acting on glycosyl bonds"/>
    <property type="evidence" value="ECO:0007669"/>
    <property type="project" value="UniProtKB-KW"/>
</dbReference>